<dbReference type="InterPro" id="IPR001650">
    <property type="entry name" value="Helicase_C-like"/>
</dbReference>
<dbReference type="InterPro" id="IPR049730">
    <property type="entry name" value="SNF2/RAD54-like_C"/>
</dbReference>
<name>A0A7S0J6H7_9EUKA</name>
<sequence length="726" mass="79285">MNVTPPPTPQSLRASERSAKSSALESSASRASRRSDAQRSILRSLVAAASPLEHSSALVVQRIWRGWWWRSHILRGSSHETGRPILAKISSRLRRRLYKYQLAGVRWAYAACTGPQNCGGILGDDPGLGKTLQAIALIEAMCSAQQTVGVLLVVPPSLLTTWQKELRRWAPLLPVTYLFDTSTSRLHAQQELTALAAVQLPHQRIVVVSYDLLVLYGGGLRVGGGVDLLVVDEAHRLRNGGELAQGVTRVPSRARLLLTATPLANHEVEFYALADACVHGIYGTEDEFQVDIVRPLAAGRRADADERAKEDAADAMSEYTRVAGLVMLRRTNQALKRGLPSCHTLVLLCRPTKVQRNLHDLVAASSESALVRLARLRSLHVHAPLLEGKKRAEALLFRQVVPKTPEQPPTLMLLSGKMQACAILLRELLLGSEERIVVVSSRLAVLNTVAAYVQHILVAEATSGAVMFITSKAAANKARLERQRVEFNSGRGARVCCLIDKMSEGLTLIGARHLILMDASWNPAVDIQSMGRVHRPGQLKECYLYRLISTGSVEETIMERQTAKEGLLQAMQSNKLPPIQSEDRRLLFALDQPEVASRLWASMPADCAYRNEAVWTAIDPLLPTDATLPHAALSTPWLNSLFAAELQQFCGDALVGTADRAAGRSDGVQNSGVDGGQEGQDNEMEDDRFMEVATQLDGVGAGNEAGGQKEKLISFAFYHRLDPSAT</sequence>
<keyword evidence="1" id="KW-0378">Hydrolase</keyword>
<dbReference type="InterPro" id="IPR038718">
    <property type="entry name" value="SNF2-like_sf"/>
</dbReference>
<dbReference type="GO" id="GO:0005524">
    <property type="term" value="F:ATP binding"/>
    <property type="evidence" value="ECO:0007669"/>
    <property type="project" value="InterPro"/>
</dbReference>
<evidence type="ECO:0000256" key="1">
    <source>
        <dbReference type="ARBA" id="ARBA00022801"/>
    </source>
</evidence>
<dbReference type="SUPFAM" id="SSF52540">
    <property type="entry name" value="P-loop containing nucleoside triphosphate hydrolases"/>
    <property type="match status" value="2"/>
</dbReference>
<dbReference type="PROSITE" id="PS51194">
    <property type="entry name" value="HELICASE_CTER"/>
    <property type="match status" value="1"/>
</dbReference>
<feature type="domain" description="Helicase C-terminal" evidence="4">
    <location>
        <begin position="424"/>
        <end position="587"/>
    </location>
</feature>
<dbReference type="Pfam" id="PF00176">
    <property type="entry name" value="SNF2-rel_dom"/>
    <property type="match status" value="1"/>
</dbReference>
<feature type="domain" description="Helicase ATP-binding" evidence="3">
    <location>
        <begin position="111"/>
        <end position="280"/>
    </location>
</feature>
<feature type="region of interest" description="Disordered" evidence="2">
    <location>
        <begin position="662"/>
        <end position="682"/>
    </location>
</feature>
<dbReference type="PROSITE" id="PS51192">
    <property type="entry name" value="HELICASE_ATP_BIND_1"/>
    <property type="match status" value="1"/>
</dbReference>
<dbReference type="SMART" id="SM00490">
    <property type="entry name" value="HELICc"/>
    <property type="match status" value="1"/>
</dbReference>
<dbReference type="SMART" id="SM00487">
    <property type="entry name" value="DEXDc"/>
    <property type="match status" value="1"/>
</dbReference>
<dbReference type="InterPro" id="IPR000330">
    <property type="entry name" value="SNF2_N"/>
</dbReference>
<dbReference type="PANTHER" id="PTHR45629:SF7">
    <property type="entry name" value="DNA EXCISION REPAIR PROTEIN ERCC-6-RELATED"/>
    <property type="match status" value="1"/>
</dbReference>
<feature type="compositionally biased region" description="Low complexity" evidence="2">
    <location>
        <begin position="20"/>
        <end position="30"/>
    </location>
</feature>
<feature type="region of interest" description="Disordered" evidence="2">
    <location>
        <begin position="1"/>
        <end position="32"/>
    </location>
</feature>
<dbReference type="AlphaFoldDB" id="A0A7S0J6H7"/>
<evidence type="ECO:0000259" key="3">
    <source>
        <dbReference type="PROSITE" id="PS51192"/>
    </source>
</evidence>
<protein>
    <recommendedName>
        <fullName evidence="6">Helicase ATP-binding domain-containing protein</fullName>
    </recommendedName>
</protein>
<evidence type="ECO:0000313" key="5">
    <source>
        <dbReference type="EMBL" id="CAD8541907.1"/>
    </source>
</evidence>
<evidence type="ECO:0000259" key="4">
    <source>
        <dbReference type="PROSITE" id="PS51194"/>
    </source>
</evidence>
<dbReference type="InterPro" id="IPR014001">
    <property type="entry name" value="Helicase_ATP-bd"/>
</dbReference>
<dbReference type="Gene3D" id="3.40.50.300">
    <property type="entry name" value="P-loop containing nucleotide triphosphate hydrolases"/>
    <property type="match status" value="1"/>
</dbReference>
<dbReference type="CDD" id="cd18793">
    <property type="entry name" value="SF2_C_SNF"/>
    <property type="match status" value="1"/>
</dbReference>
<dbReference type="InterPro" id="IPR050496">
    <property type="entry name" value="SNF2_RAD54_helicase_repair"/>
</dbReference>
<dbReference type="GO" id="GO:0016787">
    <property type="term" value="F:hydrolase activity"/>
    <property type="evidence" value="ECO:0007669"/>
    <property type="project" value="UniProtKB-KW"/>
</dbReference>
<dbReference type="InterPro" id="IPR027417">
    <property type="entry name" value="P-loop_NTPase"/>
</dbReference>
<accession>A0A7S0J6H7</accession>
<dbReference type="Pfam" id="PF00271">
    <property type="entry name" value="Helicase_C"/>
    <property type="match status" value="1"/>
</dbReference>
<evidence type="ECO:0008006" key="6">
    <source>
        <dbReference type="Google" id="ProtNLM"/>
    </source>
</evidence>
<gene>
    <name evidence="5" type="ORF">CLEP1334_LOCUS17193</name>
</gene>
<dbReference type="EMBL" id="HBER01034109">
    <property type="protein sequence ID" value="CAD8541907.1"/>
    <property type="molecule type" value="Transcribed_RNA"/>
</dbReference>
<reference evidence="5" key="1">
    <citation type="submission" date="2021-01" db="EMBL/GenBank/DDBJ databases">
        <authorList>
            <person name="Corre E."/>
            <person name="Pelletier E."/>
            <person name="Niang G."/>
            <person name="Scheremetjew M."/>
            <person name="Finn R."/>
            <person name="Kale V."/>
            <person name="Holt S."/>
            <person name="Cochrane G."/>
            <person name="Meng A."/>
            <person name="Brown T."/>
            <person name="Cohen L."/>
        </authorList>
    </citation>
    <scope>NUCLEOTIDE SEQUENCE</scope>
    <source>
        <strain evidence="5">RCC1130</strain>
    </source>
</reference>
<evidence type="ECO:0000256" key="2">
    <source>
        <dbReference type="SAM" id="MobiDB-lite"/>
    </source>
</evidence>
<dbReference type="PANTHER" id="PTHR45629">
    <property type="entry name" value="SNF2/RAD54 FAMILY MEMBER"/>
    <property type="match status" value="1"/>
</dbReference>
<organism evidence="5">
    <name type="scientific">Calcidiscus leptoporus</name>
    <dbReference type="NCBI Taxonomy" id="127549"/>
    <lineage>
        <taxon>Eukaryota</taxon>
        <taxon>Haptista</taxon>
        <taxon>Haptophyta</taxon>
        <taxon>Prymnesiophyceae</taxon>
        <taxon>Coccolithales</taxon>
        <taxon>Calcidiscaceae</taxon>
        <taxon>Calcidiscus</taxon>
    </lineage>
</organism>
<proteinExistence type="predicted"/>
<dbReference type="Gene3D" id="3.40.50.10810">
    <property type="entry name" value="Tandem AAA-ATPase domain"/>
    <property type="match status" value="1"/>
</dbReference>